<accession>A0A081NZV1</accession>
<comment type="caution">
    <text evidence="1">The sequence shown here is derived from an EMBL/GenBank/DDBJ whole genome shotgun (WGS) entry which is preliminary data.</text>
</comment>
<evidence type="ECO:0000313" key="2">
    <source>
        <dbReference type="Proteomes" id="UP000028123"/>
    </source>
</evidence>
<dbReference type="RefSeq" id="WP_036687027.1">
    <property type="nucleotide sequence ID" value="NZ_FYEP01000005.1"/>
</dbReference>
<gene>
    <name evidence="1" type="ORF">ET33_11935</name>
</gene>
<proteinExistence type="predicted"/>
<dbReference type="EMBL" id="JNVM01000018">
    <property type="protein sequence ID" value="KEQ23974.1"/>
    <property type="molecule type" value="Genomic_DNA"/>
</dbReference>
<name>A0A081NZV1_9BACL</name>
<dbReference type="AlphaFoldDB" id="A0A081NZV1"/>
<dbReference type="OrthoDB" id="2631750at2"/>
<organism evidence="1 2">
    <name type="scientific">Paenibacillus tyrfis</name>
    <dbReference type="NCBI Taxonomy" id="1501230"/>
    <lineage>
        <taxon>Bacteria</taxon>
        <taxon>Bacillati</taxon>
        <taxon>Bacillota</taxon>
        <taxon>Bacilli</taxon>
        <taxon>Bacillales</taxon>
        <taxon>Paenibacillaceae</taxon>
        <taxon>Paenibacillus</taxon>
    </lineage>
</organism>
<keyword evidence="2" id="KW-1185">Reference proteome</keyword>
<protein>
    <submittedName>
        <fullName evidence="1">Uncharacterized protein</fullName>
    </submittedName>
</protein>
<sequence length="104" mass="12053">MICTCGNEIKKVFFFETDEESGKGTNYAVSFVCTECQDNKTYDVKIYKRLAEYLNIDYELVCSCLRISKDNHKLYLESKRLLQLLNIPEEAGENILSKHLATEK</sequence>
<evidence type="ECO:0000313" key="1">
    <source>
        <dbReference type="EMBL" id="KEQ23974.1"/>
    </source>
</evidence>
<dbReference type="eggNOG" id="ENOG503072I">
    <property type="taxonomic scope" value="Bacteria"/>
</dbReference>
<reference evidence="1 2" key="1">
    <citation type="submission" date="2014-06" db="EMBL/GenBank/DDBJ databases">
        <title>Draft genome sequence of Paenibacillus sp. MSt1.</title>
        <authorList>
            <person name="Aw Y.K."/>
            <person name="Ong K.S."/>
            <person name="Gan H.M."/>
            <person name="Lee S.M."/>
        </authorList>
    </citation>
    <scope>NUCLEOTIDE SEQUENCE [LARGE SCALE GENOMIC DNA]</scope>
    <source>
        <strain evidence="1 2">MSt1</strain>
    </source>
</reference>
<dbReference type="Proteomes" id="UP000028123">
    <property type="component" value="Unassembled WGS sequence"/>
</dbReference>